<dbReference type="PANTHER" id="PTHR12147:SF26">
    <property type="entry name" value="PEPTIDASE M28 DOMAIN-CONTAINING PROTEIN"/>
    <property type="match status" value="1"/>
</dbReference>
<evidence type="ECO:0000256" key="1">
    <source>
        <dbReference type="SAM" id="MobiDB-lite"/>
    </source>
</evidence>
<feature type="domain" description="PA" evidence="2">
    <location>
        <begin position="129"/>
        <end position="217"/>
    </location>
</feature>
<sequence length="510" mass="51766">MAAVALALAGSAPRPVPPVPAPPPPGAPAEDGLPTRLVDRVSAAGAEPHLAALQRAADRNGGHRADGSPGHAASVDLVVDHLRATGFAVATPEFRYPVEVLLARHVVLDGRELRADRLAGSPATPDGGVTGPLVLVPDGDEPGCQARDLDGLPAGGAVLVVRRGGCPFATKADRAAGAGAAALLVVNDEPGPLTGGTLRGTGPLPVAGVSTEDGARLAARAGARVALDLRSRTETRTSRNVVAQTRTGRTDDVVVVGGHLDSVEEGPGINDNGSGAAALLELADALGPEPAVDRAVRFAWWGGEEVGLLGSAAYVAGLDAGARRDLGLYLNVDMIASPNPGYFVYDGDDSADEGAGRGPAGSAALERTLADFLAAHGTAPEPTDFDGRSDYGPFIRIGVPAGGLFSGAEATQTPQQAARWGGTPGLPFDPCYHRACDDLGNVDLTALGRHLDALAWTVGRYAGSTPPAPVPEPSPVRSVVPALAPPTRRRVVRGRRPPSGAPRPPCGAPR</sequence>
<dbReference type="RefSeq" id="WP_197677077.1">
    <property type="nucleotide sequence ID" value="NZ_LT629749.1"/>
</dbReference>
<dbReference type="Gene3D" id="3.40.630.10">
    <property type="entry name" value="Zn peptidases"/>
    <property type="match status" value="1"/>
</dbReference>
<dbReference type="InterPro" id="IPR007484">
    <property type="entry name" value="Peptidase_M28"/>
</dbReference>
<feature type="compositionally biased region" description="Basic residues" evidence="1">
    <location>
        <begin position="487"/>
        <end position="496"/>
    </location>
</feature>
<evidence type="ECO:0000259" key="3">
    <source>
        <dbReference type="Pfam" id="PF04389"/>
    </source>
</evidence>
<evidence type="ECO:0000313" key="5">
    <source>
        <dbReference type="Proteomes" id="UP000199092"/>
    </source>
</evidence>
<evidence type="ECO:0000313" key="4">
    <source>
        <dbReference type="EMBL" id="SDT25812.1"/>
    </source>
</evidence>
<evidence type="ECO:0000259" key="2">
    <source>
        <dbReference type="Pfam" id="PF02225"/>
    </source>
</evidence>
<dbReference type="GO" id="GO:0006508">
    <property type="term" value="P:proteolysis"/>
    <property type="evidence" value="ECO:0007669"/>
    <property type="project" value="InterPro"/>
</dbReference>
<dbReference type="EMBL" id="LT629749">
    <property type="protein sequence ID" value="SDT25812.1"/>
    <property type="molecule type" value="Genomic_DNA"/>
</dbReference>
<dbReference type="SUPFAM" id="SSF53187">
    <property type="entry name" value="Zn-dependent exopeptidases"/>
    <property type="match status" value="1"/>
</dbReference>
<feature type="domain" description="Peptidase M28" evidence="3">
    <location>
        <begin position="240"/>
        <end position="455"/>
    </location>
</feature>
<dbReference type="InterPro" id="IPR003137">
    <property type="entry name" value="PA_domain"/>
</dbReference>
<dbReference type="Proteomes" id="UP000199092">
    <property type="component" value="Chromosome I"/>
</dbReference>
<gene>
    <name evidence="4" type="ORF">SAMN04488543_3472</name>
</gene>
<keyword evidence="5" id="KW-1185">Reference proteome</keyword>
<organism evidence="4 5">
    <name type="scientific">Friedmanniella luteola</name>
    <dbReference type="NCBI Taxonomy" id="546871"/>
    <lineage>
        <taxon>Bacteria</taxon>
        <taxon>Bacillati</taxon>
        <taxon>Actinomycetota</taxon>
        <taxon>Actinomycetes</taxon>
        <taxon>Propionibacteriales</taxon>
        <taxon>Nocardioidaceae</taxon>
        <taxon>Friedmanniella</taxon>
    </lineage>
</organism>
<accession>A0A1H1YWS5</accession>
<dbReference type="Pfam" id="PF02225">
    <property type="entry name" value="PA"/>
    <property type="match status" value="1"/>
</dbReference>
<reference evidence="4 5" key="1">
    <citation type="submission" date="2016-10" db="EMBL/GenBank/DDBJ databases">
        <authorList>
            <person name="de Groot N.N."/>
        </authorList>
    </citation>
    <scope>NUCLEOTIDE SEQUENCE [LARGE SCALE GENOMIC DNA]</scope>
    <source>
        <strain evidence="4 5">DSM 21741</strain>
    </source>
</reference>
<protein>
    <submittedName>
        <fullName evidence="4">PA domain-containing protein</fullName>
    </submittedName>
</protein>
<dbReference type="Pfam" id="PF04389">
    <property type="entry name" value="Peptidase_M28"/>
    <property type="match status" value="1"/>
</dbReference>
<feature type="compositionally biased region" description="Low complexity" evidence="1">
    <location>
        <begin position="475"/>
        <end position="486"/>
    </location>
</feature>
<feature type="region of interest" description="Disordered" evidence="1">
    <location>
        <begin position="9"/>
        <end position="33"/>
    </location>
</feature>
<name>A0A1H1YWS5_9ACTN</name>
<dbReference type="Gene3D" id="3.50.30.30">
    <property type="match status" value="1"/>
</dbReference>
<dbReference type="AlphaFoldDB" id="A0A1H1YWS5"/>
<dbReference type="InterPro" id="IPR046450">
    <property type="entry name" value="PA_dom_sf"/>
</dbReference>
<feature type="compositionally biased region" description="Pro residues" evidence="1">
    <location>
        <begin position="499"/>
        <end position="510"/>
    </location>
</feature>
<proteinExistence type="predicted"/>
<dbReference type="InterPro" id="IPR045175">
    <property type="entry name" value="M28_fam"/>
</dbReference>
<dbReference type="PANTHER" id="PTHR12147">
    <property type="entry name" value="METALLOPEPTIDASE M28 FAMILY MEMBER"/>
    <property type="match status" value="1"/>
</dbReference>
<dbReference type="SUPFAM" id="SSF52025">
    <property type="entry name" value="PA domain"/>
    <property type="match status" value="1"/>
</dbReference>
<dbReference type="STRING" id="546871.SAMN04488543_3472"/>
<dbReference type="GO" id="GO:0008235">
    <property type="term" value="F:metalloexopeptidase activity"/>
    <property type="evidence" value="ECO:0007669"/>
    <property type="project" value="InterPro"/>
</dbReference>
<feature type="compositionally biased region" description="Pro residues" evidence="1">
    <location>
        <begin position="14"/>
        <end position="27"/>
    </location>
</feature>
<feature type="region of interest" description="Disordered" evidence="1">
    <location>
        <begin position="464"/>
        <end position="510"/>
    </location>
</feature>